<organism evidence="9 10">
    <name type="scientific">Glarea lozoyensis (strain ATCC 20868 / MF5171)</name>
    <dbReference type="NCBI Taxonomy" id="1116229"/>
    <lineage>
        <taxon>Eukaryota</taxon>
        <taxon>Fungi</taxon>
        <taxon>Dikarya</taxon>
        <taxon>Ascomycota</taxon>
        <taxon>Pezizomycotina</taxon>
        <taxon>Leotiomycetes</taxon>
        <taxon>Helotiales</taxon>
        <taxon>Helotiaceae</taxon>
        <taxon>Glarea</taxon>
    </lineage>
</organism>
<reference evidence="9 10" key="1">
    <citation type="journal article" date="2013" name="BMC Genomics">
        <title>Genomics-driven discovery of the pneumocandin biosynthetic gene cluster in the fungus Glarea lozoyensis.</title>
        <authorList>
            <person name="Chen L."/>
            <person name="Yue Q."/>
            <person name="Zhang X."/>
            <person name="Xiang M."/>
            <person name="Wang C."/>
            <person name="Li S."/>
            <person name="Che Y."/>
            <person name="Ortiz-Lopez F.J."/>
            <person name="Bills G.F."/>
            <person name="Liu X."/>
            <person name="An Z."/>
        </authorList>
    </citation>
    <scope>NUCLEOTIDE SEQUENCE [LARGE SCALE GENOMIC DNA]</scope>
    <source>
        <strain evidence="10">ATCC 20868 / MF5171</strain>
    </source>
</reference>
<evidence type="ECO:0000313" key="9">
    <source>
        <dbReference type="EMBL" id="EPE24923.1"/>
    </source>
</evidence>
<feature type="domain" description="Cardiolipin synthase N-terminal" evidence="8">
    <location>
        <begin position="45"/>
        <end position="86"/>
    </location>
</feature>
<keyword evidence="5 6" id="KW-0472">Membrane</keyword>
<feature type="transmembrane region" description="Helical" evidence="6">
    <location>
        <begin position="64"/>
        <end position="85"/>
    </location>
</feature>
<accession>S3DE44</accession>
<proteinExistence type="predicted"/>
<evidence type="ECO:0000256" key="7">
    <source>
        <dbReference type="SAM" id="SignalP"/>
    </source>
</evidence>
<name>S3DE44_GLAL2</name>
<comment type="subcellular location">
    <subcellularLocation>
        <location evidence="1">Cell membrane</location>
        <topology evidence="1">Multi-pass membrane protein</topology>
    </subcellularLocation>
</comment>
<evidence type="ECO:0000313" key="10">
    <source>
        <dbReference type="Proteomes" id="UP000016922"/>
    </source>
</evidence>
<dbReference type="KEGG" id="glz:GLAREA_11504"/>
<evidence type="ECO:0000256" key="3">
    <source>
        <dbReference type="ARBA" id="ARBA00022692"/>
    </source>
</evidence>
<dbReference type="EMBL" id="KE145372">
    <property type="protein sequence ID" value="EPE24923.1"/>
    <property type="molecule type" value="Genomic_DNA"/>
</dbReference>
<keyword evidence="4 6" id="KW-1133">Transmembrane helix</keyword>
<dbReference type="InterPro" id="IPR027379">
    <property type="entry name" value="CLS_N"/>
</dbReference>
<evidence type="ECO:0000256" key="6">
    <source>
        <dbReference type="SAM" id="Phobius"/>
    </source>
</evidence>
<keyword evidence="7" id="KW-0732">Signal</keyword>
<evidence type="ECO:0000259" key="8">
    <source>
        <dbReference type="Pfam" id="PF13396"/>
    </source>
</evidence>
<dbReference type="OrthoDB" id="5193244at2759"/>
<evidence type="ECO:0000256" key="5">
    <source>
        <dbReference type="ARBA" id="ARBA00023136"/>
    </source>
</evidence>
<dbReference type="Pfam" id="PF13396">
    <property type="entry name" value="PLDc_N"/>
    <property type="match status" value="1"/>
</dbReference>
<keyword evidence="3 6" id="KW-0812">Transmembrane</keyword>
<dbReference type="eggNOG" id="ENOG502SCKV">
    <property type="taxonomic scope" value="Eukaryota"/>
</dbReference>
<feature type="chain" id="PRO_5004508287" description="Cardiolipin synthase N-terminal domain-containing protein" evidence="7">
    <location>
        <begin position="18"/>
        <end position="101"/>
    </location>
</feature>
<dbReference type="AlphaFoldDB" id="S3DE44"/>
<dbReference type="Proteomes" id="UP000016922">
    <property type="component" value="Unassembled WGS sequence"/>
</dbReference>
<sequence length="101" mass="11101">MLAQLLINFSLLAFAMAEETLTATTHGNAWKYGSGGGLIGFIVLILDILVFMELLKSNRPPSHKLLWCIGVFLFPILGLVVYYLFSNREAHQGSGGYEAIP</sequence>
<protein>
    <recommendedName>
        <fullName evidence="8">Cardiolipin synthase N-terminal domain-containing protein</fullName>
    </recommendedName>
</protein>
<keyword evidence="2" id="KW-1003">Cell membrane</keyword>
<keyword evidence="10" id="KW-1185">Reference proteome</keyword>
<dbReference type="HOGENOM" id="CLU_164169_0_0_1"/>
<dbReference type="GeneID" id="19470545"/>
<evidence type="ECO:0000256" key="2">
    <source>
        <dbReference type="ARBA" id="ARBA00022475"/>
    </source>
</evidence>
<dbReference type="RefSeq" id="XP_008087838.1">
    <property type="nucleotide sequence ID" value="XM_008089647.1"/>
</dbReference>
<dbReference type="GO" id="GO:0005886">
    <property type="term" value="C:plasma membrane"/>
    <property type="evidence" value="ECO:0007669"/>
    <property type="project" value="UniProtKB-SubCell"/>
</dbReference>
<feature type="transmembrane region" description="Helical" evidence="6">
    <location>
        <begin position="33"/>
        <end position="52"/>
    </location>
</feature>
<gene>
    <name evidence="9" type="ORF">GLAREA_11504</name>
</gene>
<dbReference type="OMA" id="PSHKLLW"/>
<evidence type="ECO:0000256" key="1">
    <source>
        <dbReference type="ARBA" id="ARBA00004651"/>
    </source>
</evidence>
<evidence type="ECO:0000256" key="4">
    <source>
        <dbReference type="ARBA" id="ARBA00022989"/>
    </source>
</evidence>
<feature type="signal peptide" evidence="7">
    <location>
        <begin position="1"/>
        <end position="17"/>
    </location>
</feature>